<dbReference type="Pfam" id="PF02627">
    <property type="entry name" value="CMD"/>
    <property type="match status" value="1"/>
</dbReference>
<dbReference type="STRING" id="745531.A0A0C3S2Y7"/>
<organism evidence="2 3">
    <name type="scientific">Phlebiopsis gigantea (strain 11061_1 CR5-6)</name>
    <name type="common">White-rot fungus</name>
    <name type="synonym">Peniophora gigantea</name>
    <dbReference type="NCBI Taxonomy" id="745531"/>
    <lineage>
        <taxon>Eukaryota</taxon>
        <taxon>Fungi</taxon>
        <taxon>Dikarya</taxon>
        <taxon>Basidiomycota</taxon>
        <taxon>Agaricomycotina</taxon>
        <taxon>Agaricomycetes</taxon>
        <taxon>Polyporales</taxon>
        <taxon>Phanerochaetaceae</taxon>
        <taxon>Phlebiopsis</taxon>
    </lineage>
</organism>
<dbReference type="PANTHER" id="PTHR34846:SF11">
    <property type="entry name" value="4-CARBOXYMUCONOLACTONE DECARBOXYLASE FAMILY PROTEIN (AFU_ORTHOLOGUE AFUA_6G11590)"/>
    <property type="match status" value="1"/>
</dbReference>
<accession>A0A0C3S2Y7</accession>
<evidence type="ECO:0000313" key="2">
    <source>
        <dbReference type="EMBL" id="KIP02105.1"/>
    </source>
</evidence>
<evidence type="ECO:0000259" key="1">
    <source>
        <dbReference type="Pfam" id="PF02627"/>
    </source>
</evidence>
<dbReference type="OrthoDB" id="9998495at2759"/>
<dbReference type="Gene3D" id="1.20.1290.10">
    <property type="entry name" value="AhpD-like"/>
    <property type="match status" value="1"/>
</dbReference>
<dbReference type="AlphaFoldDB" id="A0A0C3S2Y7"/>
<dbReference type="GO" id="GO:0051920">
    <property type="term" value="F:peroxiredoxin activity"/>
    <property type="evidence" value="ECO:0007669"/>
    <property type="project" value="InterPro"/>
</dbReference>
<dbReference type="PANTHER" id="PTHR34846">
    <property type="entry name" value="4-CARBOXYMUCONOLACTONE DECARBOXYLASE FAMILY PROTEIN (AFU_ORTHOLOGUE AFUA_6G11590)"/>
    <property type="match status" value="1"/>
</dbReference>
<dbReference type="HOGENOM" id="CLU_082760_2_0_1"/>
<feature type="domain" description="Carboxymuconolactone decarboxylase-like" evidence="1">
    <location>
        <begin position="39"/>
        <end position="101"/>
    </location>
</feature>
<protein>
    <recommendedName>
        <fullName evidence="1">Carboxymuconolactone decarboxylase-like domain-containing protein</fullName>
    </recommendedName>
</protein>
<dbReference type="InterPro" id="IPR029032">
    <property type="entry name" value="AhpD-like"/>
</dbReference>
<proteinExistence type="predicted"/>
<dbReference type="InterPro" id="IPR003779">
    <property type="entry name" value="CMD-like"/>
</dbReference>
<dbReference type="Proteomes" id="UP000053257">
    <property type="component" value="Unassembled WGS sequence"/>
</dbReference>
<reference evidence="2 3" key="1">
    <citation type="journal article" date="2014" name="PLoS Genet.">
        <title>Analysis of the Phlebiopsis gigantea genome, transcriptome and secretome provides insight into its pioneer colonization strategies of wood.</title>
        <authorList>
            <person name="Hori C."/>
            <person name="Ishida T."/>
            <person name="Igarashi K."/>
            <person name="Samejima M."/>
            <person name="Suzuki H."/>
            <person name="Master E."/>
            <person name="Ferreira P."/>
            <person name="Ruiz-Duenas F.J."/>
            <person name="Held B."/>
            <person name="Canessa P."/>
            <person name="Larrondo L.F."/>
            <person name="Schmoll M."/>
            <person name="Druzhinina I.S."/>
            <person name="Kubicek C.P."/>
            <person name="Gaskell J.A."/>
            <person name="Kersten P."/>
            <person name="St John F."/>
            <person name="Glasner J."/>
            <person name="Sabat G."/>
            <person name="Splinter BonDurant S."/>
            <person name="Syed K."/>
            <person name="Yadav J."/>
            <person name="Mgbeahuruike A.C."/>
            <person name="Kovalchuk A."/>
            <person name="Asiegbu F.O."/>
            <person name="Lackner G."/>
            <person name="Hoffmeister D."/>
            <person name="Rencoret J."/>
            <person name="Gutierrez A."/>
            <person name="Sun H."/>
            <person name="Lindquist E."/>
            <person name="Barry K."/>
            <person name="Riley R."/>
            <person name="Grigoriev I.V."/>
            <person name="Henrissat B."/>
            <person name="Kues U."/>
            <person name="Berka R.M."/>
            <person name="Martinez A.T."/>
            <person name="Covert S.F."/>
            <person name="Blanchette R.A."/>
            <person name="Cullen D."/>
        </authorList>
    </citation>
    <scope>NUCLEOTIDE SEQUENCE [LARGE SCALE GENOMIC DNA]</scope>
    <source>
        <strain evidence="2 3">11061_1 CR5-6</strain>
    </source>
</reference>
<gene>
    <name evidence="2" type="ORF">PHLGIDRAFT_32316</name>
</gene>
<keyword evidence="3" id="KW-1185">Reference proteome</keyword>
<dbReference type="SUPFAM" id="SSF69118">
    <property type="entry name" value="AhpD-like"/>
    <property type="match status" value="1"/>
</dbReference>
<sequence>MPRIPYQYPEPGTSPAADKIRERRGGVLKELDGALLNAPHIAAGYSGLLGAVRNNNSLRDDVRELVMLRVAALNSAVYEWEAHYPLAQKAGMSLAQIAVIRDTSTALADDVDPGRLLSDLQRAALAYTDWMTRNVHVPQNIFDALKGHVTDQEIVEVTITVATYNMVSRILVSLDVGDKANLKVPEVPVE</sequence>
<name>A0A0C3S2Y7_PHLG1</name>
<evidence type="ECO:0000313" key="3">
    <source>
        <dbReference type="Proteomes" id="UP000053257"/>
    </source>
</evidence>
<dbReference type="EMBL" id="KN840703">
    <property type="protein sequence ID" value="KIP02105.1"/>
    <property type="molecule type" value="Genomic_DNA"/>
</dbReference>